<keyword evidence="6 8" id="KW-0472">Membrane</keyword>
<evidence type="ECO:0000259" key="9">
    <source>
        <dbReference type="PROSITE" id="PS50835"/>
    </source>
</evidence>
<feature type="domain" description="Ig-like" evidence="9">
    <location>
        <begin position="765"/>
        <end position="854"/>
    </location>
</feature>
<evidence type="ECO:0000256" key="7">
    <source>
        <dbReference type="ARBA" id="ARBA00038361"/>
    </source>
</evidence>
<keyword evidence="11" id="KW-1185">Reference proteome</keyword>
<comment type="subcellular location">
    <subcellularLocation>
        <location evidence="1">Membrane</location>
        <topology evidence="1">Single-pass membrane protein</topology>
    </subcellularLocation>
</comment>
<dbReference type="InterPro" id="IPR051036">
    <property type="entry name" value="SIGLEC"/>
</dbReference>
<evidence type="ECO:0000256" key="6">
    <source>
        <dbReference type="ARBA" id="ARBA00023136"/>
    </source>
</evidence>
<evidence type="ECO:0000256" key="2">
    <source>
        <dbReference type="ARBA" id="ARBA00022692"/>
    </source>
</evidence>
<dbReference type="InterPro" id="IPR013783">
    <property type="entry name" value="Ig-like_fold"/>
</dbReference>
<dbReference type="PANTHER" id="PTHR12035:SF125">
    <property type="entry name" value="SIALIC ACID-BINDING IG-LIKE LECTIN 5"/>
    <property type="match status" value="1"/>
</dbReference>
<feature type="transmembrane region" description="Helical" evidence="8">
    <location>
        <begin position="867"/>
        <end position="889"/>
    </location>
</feature>
<organism evidence="10 11">
    <name type="scientific">Fundulus heteroclitus</name>
    <name type="common">Killifish</name>
    <name type="synonym">Mummichog</name>
    <dbReference type="NCBI Taxonomy" id="8078"/>
    <lineage>
        <taxon>Eukaryota</taxon>
        <taxon>Metazoa</taxon>
        <taxon>Chordata</taxon>
        <taxon>Craniata</taxon>
        <taxon>Vertebrata</taxon>
        <taxon>Euteleostomi</taxon>
        <taxon>Actinopterygii</taxon>
        <taxon>Neopterygii</taxon>
        <taxon>Teleostei</taxon>
        <taxon>Neoteleostei</taxon>
        <taxon>Acanthomorphata</taxon>
        <taxon>Ovalentaria</taxon>
        <taxon>Atherinomorphae</taxon>
        <taxon>Cyprinodontiformes</taxon>
        <taxon>Fundulidae</taxon>
        <taxon>Fundulus</taxon>
    </lineage>
</organism>
<dbReference type="GO" id="GO:0033691">
    <property type="term" value="F:sialic acid binding"/>
    <property type="evidence" value="ECO:0007669"/>
    <property type="project" value="TreeGrafter"/>
</dbReference>
<dbReference type="SUPFAM" id="SSF48726">
    <property type="entry name" value="Immunoglobulin"/>
    <property type="match status" value="6"/>
</dbReference>
<dbReference type="GO" id="GO:0007155">
    <property type="term" value="P:cell adhesion"/>
    <property type="evidence" value="ECO:0007669"/>
    <property type="project" value="UniProtKB-KW"/>
</dbReference>
<protein>
    <submittedName>
        <fullName evidence="10">Uncharacterized LOC105917750</fullName>
    </submittedName>
</protein>
<feature type="domain" description="Ig-like" evidence="9">
    <location>
        <begin position="248"/>
        <end position="338"/>
    </location>
</feature>
<comment type="similarity">
    <text evidence="7">Belongs to the immunoglobulin superfamily. SIGLEC (sialic acid binding Ig-like lectin) family.</text>
</comment>
<dbReference type="InterPro" id="IPR003599">
    <property type="entry name" value="Ig_sub"/>
</dbReference>
<feature type="domain" description="Ig-like" evidence="9">
    <location>
        <begin position="38"/>
        <end position="128"/>
    </location>
</feature>
<keyword evidence="5 8" id="KW-1133">Transmembrane helix</keyword>
<evidence type="ECO:0000313" key="10">
    <source>
        <dbReference type="Ensembl" id="ENSFHEP00000007066.1"/>
    </source>
</evidence>
<sequence length="938" mass="104097">MRPGHTNTYYLRLDCNDLKYTFRTASVKIEVKDDFSSPTLTPSSLEVKDGDSVSLTCSAPAPCVPHPPTLTWTPTLGDPQETLKENQDKILVKTSVLNFTASYLHDGEKIYCNATYKKQDGNYDTSLTATTNILCTNCGQFEISLPQTVQVLSGSCVTVPCSFGIRRKYEKDLQGECRALWVYSDSSHPRLTDTNPVTGNLTEKDCTTIFSNMRPGHTNTYYLRLDCNDLKYTFRTASVNINVRDNLPAPTLTPSTLEVKDGGSVSLTCSAPAPCLSEPPNLIWTPTLRDSKETLLENQDKTIKTSVLNFTASRQNHGHISCNAVYKKQDGSRDVTFSTTANILCPDCDRFEVSLPQTVQVLSGSCVTIPCSFEIQRKHEKHLHGGCRPLWVYLENPDPRLTEANPVTGNLTEKDCTTTFYNIQSGHTSTYNFRLDCSDLKYTFKEANVKIEVKDNFPPPTLTPSTLEGKEGDLVNLTCSAPAPCLTHPPTLTWTPILGDVFETLQMNPNKTLVKTSVLSFTASSLHHRQNISCTAVYKRESGNSDASMATSLKADILFPPRILPSSSCTKTASQINCSCEIIGNPPILQWFLNGQPVNQSMEGFVTIKSLNETYLRSIISLNQPKERNVSALLCFGFNSLGSDSKLLFVNFLQTSAEHIVPPRILPSSNCTKTARQINCSCEILGKPTILQWLFNGQPVNQSGEGFVISQSRNKTYLRSTISLNQTQERNVSSLLCFGFNSMGSDSKLIFINSPQTSTENLVPPRILPSSSCTKTARQINCSCEIMGKPPILQWLFNGQPVNQSGEGFVISQSLNETYLRSTISLNQPQERNVSLVCFSFNSLGSDSKQLFVNYPQTSAEHIDKNWMSVFIGTTVILLLLVCFLLIVIRFQKTHHYPEIYTLARKGKKVQNTTEDDNKLNTIELREKKIANSGTSST</sequence>
<evidence type="ECO:0000256" key="8">
    <source>
        <dbReference type="SAM" id="Phobius"/>
    </source>
</evidence>
<evidence type="ECO:0000256" key="4">
    <source>
        <dbReference type="ARBA" id="ARBA00022889"/>
    </source>
</evidence>
<feature type="domain" description="Ig-like" evidence="9">
    <location>
        <begin position="663"/>
        <end position="737"/>
    </location>
</feature>
<accession>A0A3Q2P4H6</accession>
<dbReference type="InterPro" id="IPR007110">
    <property type="entry name" value="Ig-like_dom"/>
</dbReference>
<dbReference type="PROSITE" id="PS50835">
    <property type="entry name" value="IG_LIKE"/>
    <property type="match status" value="5"/>
</dbReference>
<evidence type="ECO:0000313" key="11">
    <source>
        <dbReference type="Proteomes" id="UP000265000"/>
    </source>
</evidence>
<dbReference type="PANTHER" id="PTHR12035">
    <property type="entry name" value="SIALIC ACID BINDING IMMUNOGLOBULIN-LIKE LECTIN"/>
    <property type="match status" value="1"/>
</dbReference>
<dbReference type="GO" id="GO:0005886">
    <property type="term" value="C:plasma membrane"/>
    <property type="evidence" value="ECO:0007669"/>
    <property type="project" value="TreeGrafter"/>
</dbReference>
<evidence type="ECO:0000256" key="5">
    <source>
        <dbReference type="ARBA" id="ARBA00022989"/>
    </source>
</evidence>
<dbReference type="GeneTree" id="ENSGT00990000203857"/>
<dbReference type="AlphaFoldDB" id="A0A3Q2P4H6"/>
<dbReference type="SMART" id="SM00409">
    <property type="entry name" value="IG"/>
    <property type="match status" value="5"/>
</dbReference>
<keyword evidence="3" id="KW-0430">Lectin</keyword>
<dbReference type="Ensembl" id="ENSFHET00000004442.1">
    <property type="protein sequence ID" value="ENSFHEP00000007066.1"/>
    <property type="gene ID" value="ENSFHEG00000008155.1"/>
</dbReference>
<feature type="domain" description="Ig-like" evidence="9">
    <location>
        <begin position="458"/>
        <end position="550"/>
    </location>
</feature>
<reference evidence="10" key="1">
    <citation type="submission" date="2025-08" db="UniProtKB">
        <authorList>
            <consortium name="Ensembl"/>
        </authorList>
    </citation>
    <scope>IDENTIFICATION</scope>
</reference>
<keyword evidence="4" id="KW-0130">Cell adhesion</keyword>
<dbReference type="GO" id="GO:0030246">
    <property type="term" value="F:carbohydrate binding"/>
    <property type="evidence" value="ECO:0007669"/>
    <property type="project" value="UniProtKB-KW"/>
</dbReference>
<name>A0A3Q2P4H6_FUNHE</name>
<dbReference type="InterPro" id="IPR036179">
    <property type="entry name" value="Ig-like_dom_sf"/>
</dbReference>
<dbReference type="Gene3D" id="2.60.40.10">
    <property type="entry name" value="Immunoglobulins"/>
    <property type="match status" value="8"/>
</dbReference>
<keyword evidence="2 8" id="KW-0812">Transmembrane</keyword>
<evidence type="ECO:0000256" key="1">
    <source>
        <dbReference type="ARBA" id="ARBA00004167"/>
    </source>
</evidence>
<reference evidence="10" key="2">
    <citation type="submission" date="2025-09" db="UniProtKB">
        <authorList>
            <consortium name="Ensembl"/>
        </authorList>
    </citation>
    <scope>IDENTIFICATION</scope>
</reference>
<dbReference type="Proteomes" id="UP000265000">
    <property type="component" value="Unplaced"/>
</dbReference>
<proteinExistence type="inferred from homology"/>
<evidence type="ECO:0000256" key="3">
    <source>
        <dbReference type="ARBA" id="ARBA00022734"/>
    </source>
</evidence>